<dbReference type="InterPro" id="IPR036721">
    <property type="entry name" value="RCK_C_sf"/>
</dbReference>
<feature type="transmembrane region" description="Helical" evidence="8">
    <location>
        <begin position="533"/>
        <end position="553"/>
    </location>
</feature>
<dbReference type="AlphaFoldDB" id="A0A380MZR1"/>
<evidence type="ECO:0000256" key="4">
    <source>
        <dbReference type="ARBA" id="ARBA00022475"/>
    </source>
</evidence>
<keyword evidence="7 8" id="KW-0472">Membrane</keyword>
<evidence type="ECO:0000256" key="3">
    <source>
        <dbReference type="ARBA" id="ARBA00022448"/>
    </source>
</evidence>
<reference evidence="10 11" key="1">
    <citation type="submission" date="2018-06" db="EMBL/GenBank/DDBJ databases">
        <authorList>
            <consortium name="Pathogen Informatics"/>
            <person name="Doyle S."/>
        </authorList>
    </citation>
    <scope>NUCLEOTIDE SEQUENCE [LARGE SCALE GENOMIC DNA]</scope>
    <source>
        <strain evidence="10 11">NCTC13337</strain>
    </source>
</reference>
<dbReference type="InterPro" id="IPR050144">
    <property type="entry name" value="AAE_transporter"/>
</dbReference>
<dbReference type="Pfam" id="PF02080">
    <property type="entry name" value="TrkA_C"/>
    <property type="match status" value="2"/>
</dbReference>
<keyword evidence="4" id="KW-1003">Cell membrane</keyword>
<feature type="transmembrane region" description="Helical" evidence="8">
    <location>
        <begin position="494"/>
        <end position="513"/>
    </location>
</feature>
<feature type="transmembrane region" description="Helical" evidence="8">
    <location>
        <begin position="374"/>
        <end position="394"/>
    </location>
</feature>
<feature type="transmembrane region" description="Helical" evidence="8">
    <location>
        <begin position="69"/>
        <end position="90"/>
    </location>
</feature>
<accession>A0A380MZR1</accession>
<dbReference type="NCBIfam" id="NF003007">
    <property type="entry name" value="PRK03818.1"/>
    <property type="match status" value="1"/>
</dbReference>
<name>A0A380MZR1_9GAMM</name>
<dbReference type="EMBL" id="UHIC01000001">
    <property type="protein sequence ID" value="SUO97758.1"/>
    <property type="molecule type" value="Genomic_DNA"/>
</dbReference>
<evidence type="ECO:0000256" key="1">
    <source>
        <dbReference type="ARBA" id="ARBA00004651"/>
    </source>
</evidence>
<evidence type="ECO:0000256" key="5">
    <source>
        <dbReference type="ARBA" id="ARBA00022692"/>
    </source>
</evidence>
<evidence type="ECO:0000256" key="8">
    <source>
        <dbReference type="SAM" id="Phobius"/>
    </source>
</evidence>
<feature type="transmembrane region" description="Helical" evidence="8">
    <location>
        <begin position="165"/>
        <end position="185"/>
    </location>
</feature>
<dbReference type="SUPFAM" id="SSF116726">
    <property type="entry name" value="TrkA C-terminal domain-like"/>
    <property type="match status" value="2"/>
</dbReference>
<dbReference type="GO" id="GO:0006813">
    <property type="term" value="P:potassium ion transport"/>
    <property type="evidence" value="ECO:0007669"/>
    <property type="project" value="InterPro"/>
</dbReference>
<keyword evidence="5 8" id="KW-0812">Transmembrane</keyword>
<evidence type="ECO:0000259" key="9">
    <source>
        <dbReference type="PROSITE" id="PS51202"/>
    </source>
</evidence>
<dbReference type="Pfam" id="PF06826">
    <property type="entry name" value="Asp-Al_Ex"/>
    <property type="match status" value="2"/>
</dbReference>
<evidence type="ECO:0000313" key="11">
    <source>
        <dbReference type="Proteomes" id="UP000254601"/>
    </source>
</evidence>
<evidence type="ECO:0000256" key="6">
    <source>
        <dbReference type="ARBA" id="ARBA00022989"/>
    </source>
</evidence>
<feature type="transmembrane region" description="Helical" evidence="8">
    <location>
        <begin position="470"/>
        <end position="487"/>
    </location>
</feature>
<keyword evidence="3" id="KW-0813">Transport</keyword>
<dbReference type="PROSITE" id="PS51202">
    <property type="entry name" value="RCK_C"/>
    <property type="match status" value="2"/>
</dbReference>
<dbReference type="InterPro" id="IPR006037">
    <property type="entry name" value="RCK_C"/>
</dbReference>
<dbReference type="Proteomes" id="UP000254601">
    <property type="component" value="Unassembled WGS sequence"/>
</dbReference>
<comment type="similarity">
    <text evidence="2">Belongs to the AAE transporter (TC 2.A.81) family.</text>
</comment>
<dbReference type="GO" id="GO:0008324">
    <property type="term" value="F:monoatomic cation transmembrane transporter activity"/>
    <property type="evidence" value="ECO:0007669"/>
    <property type="project" value="InterPro"/>
</dbReference>
<comment type="subcellular location">
    <subcellularLocation>
        <location evidence="1">Cell membrane</location>
        <topology evidence="1">Multi-pass membrane protein</topology>
    </subcellularLocation>
</comment>
<sequence length="557" mass="59874">MNALAMTIVLLAVVAMIGLWLGNFKIRKISLGIGGVLFGGIFVGHFLHLYGEKYGLVLDSTILTFCQEFGLILFVYTIGIQVGPGFFASLRQSGLRLNALAAGIVFLGSALTVLIYWLFKLPLPVILGVYSGAVTNTPSLGAGQQILNEIGFNGTTEAMGMGYAVAYPFGICGILLAMWLIRAIFKVNPDHEATRFSKESHRENTELDSMNLRVTNANLDGHSFQEIPIFDTHKVVCSRLRRGEEFLIPTEETALHVGDFLHIVGESSVLRQTALVVGEEVNISLSTRGTPYRSERVVVTNEQVLGKKIRDLNINQSYQVVISRLNRAGVELVPTGATTLQFGDILNLVGSQEGIEAVCSVIGNVQQKLQQVQMLPVFIGIALGVLLGSVPFSIPGLSVPLRLGLAGGPLVVALLLGRIGSIGGLYWFMPPSANLALRELGIVLFLSVIGIKSGGHFIDTLVHGDGLQWMALGAIITLIPLLVVGCFARYHFNLNYLSICGLLAGAATDPPALAFANDIREDSGAAALSYATVYPLVMFLRIMSPQLIALLLWSGVS</sequence>
<feature type="transmembrane region" description="Helical" evidence="8">
    <location>
        <begin position="97"/>
        <end position="119"/>
    </location>
</feature>
<evidence type="ECO:0000256" key="7">
    <source>
        <dbReference type="ARBA" id="ARBA00023136"/>
    </source>
</evidence>
<feature type="domain" description="RCK C-terminal" evidence="9">
    <location>
        <begin position="280"/>
        <end position="364"/>
    </location>
</feature>
<feature type="transmembrane region" description="Helical" evidence="8">
    <location>
        <begin position="6"/>
        <end position="22"/>
    </location>
</feature>
<dbReference type="GO" id="GO:0005886">
    <property type="term" value="C:plasma membrane"/>
    <property type="evidence" value="ECO:0007669"/>
    <property type="project" value="UniProtKB-SubCell"/>
</dbReference>
<proteinExistence type="inferred from homology"/>
<dbReference type="OrthoDB" id="5166626at2"/>
<dbReference type="NCBIfam" id="TIGR01625">
    <property type="entry name" value="YidE_YbjL_dupl"/>
    <property type="match status" value="2"/>
</dbReference>
<feature type="transmembrane region" description="Helical" evidence="8">
    <location>
        <begin position="440"/>
        <end position="458"/>
    </location>
</feature>
<organism evidence="10 11">
    <name type="scientific">Suttonella ornithocola</name>
    <dbReference type="NCBI Taxonomy" id="279832"/>
    <lineage>
        <taxon>Bacteria</taxon>
        <taxon>Pseudomonadati</taxon>
        <taxon>Pseudomonadota</taxon>
        <taxon>Gammaproteobacteria</taxon>
        <taxon>Cardiobacteriales</taxon>
        <taxon>Cardiobacteriaceae</taxon>
        <taxon>Suttonella</taxon>
    </lineage>
</organism>
<evidence type="ECO:0000256" key="2">
    <source>
        <dbReference type="ARBA" id="ARBA00009854"/>
    </source>
</evidence>
<keyword evidence="6 8" id="KW-1133">Transmembrane helix</keyword>
<evidence type="ECO:0000313" key="10">
    <source>
        <dbReference type="EMBL" id="SUO97758.1"/>
    </source>
</evidence>
<dbReference type="Gene3D" id="3.30.70.1450">
    <property type="entry name" value="Regulator of K+ conductance, C-terminal domain"/>
    <property type="match status" value="2"/>
</dbReference>
<feature type="transmembrane region" description="Helical" evidence="8">
    <location>
        <begin position="29"/>
        <end position="49"/>
    </location>
</feature>
<dbReference type="InterPro" id="IPR006512">
    <property type="entry name" value="YidE_YbjL"/>
</dbReference>
<gene>
    <name evidence="10" type="ORF">NCTC13337_02604</name>
</gene>
<feature type="transmembrane region" description="Helical" evidence="8">
    <location>
        <begin position="406"/>
        <end position="428"/>
    </location>
</feature>
<dbReference type="PANTHER" id="PTHR30445:SF3">
    <property type="entry name" value="TRANSPORT PROTEIN YIDE-RELATED"/>
    <property type="match status" value="1"/>
</dbReference>
<feature type="domain" description="RCK C-terminal" evidence="9">
    <location>
        <begin position="195"/>
        <end position="279"/>
    </location>
</feature>
<dbReference type="RefSeq" id="WP_072575611.1">
    <property type="nucleotide sequence ID" value="NZ_LWHB01000016.1"/>
</dbReference>
<protein>
    <submittedName>
        <fullName evidence="10">Putative transporter</fullName>
    </submittedName>
</protein>
<dbReference type="PANTHER" id="PTHR30445">
    <property type="entry name" value="K(+)_H(+) ANTIPORTER SUBUNIT KHTT"/>
    <property type="match status" value="1"/>
</dbReference>
<keyword evidence="11" id="KW-1185">Reference proteome</keyword>